<dbReference type="InterPro" id="IPR002528">
    <property type="entry name" value="MATE_fam"/>
</dbReference>
<dbReference type="CDD" id="cd13137">
    <property type="entry name" value="MATE_NorM_like"/>
    <property type="match status" value="1"/>
</dbReference>
<gene>
    <name evidence="11" type="ORF">PF021_05320</name>
</gene>
<sequence>MARRFLYFYSKQRSKKILNIAIPSGLNSLLDIINLSIDLIMLGSFGATTIVGVGVSLSYMMIIFAFTTIVFVGNNALVSRFLGAKNPLEANNTITSITLATAIISIPLTCLAFLCYTPFFAWIGVDEFSQQIGDNFLQILLFGIPLLLIKQVVISAFSAAGATKIPFFIKIIITLINPLLKYCLIFGFFIIPRLEIEGAAIASLIINVIETCSLFFVLWLYKKSPVTFGKTIKLEYIKKAFKIGIPSGFERLLTIFSIILMNKFIAIYGTHTLAGYQIATRIEGFAFMPGFGFMIAAMALMGQNLGAKKPLEARYSTLNTILLGSIFMGIIGLCMTCFAYYLSAIFTDEIESIQGSISYLIPIGISQVPFAFICILDGALRGAGITKITLIVNSLMIWGLRILPCYFLATLKYPVIYIYICITLETFLRAFVYWKIFQSGIWKRHKL</sequence>
<feature type="transmembrane region" description="Helical" evidence="10">
    <location>
        <begin position="136"/>
        <end position="160"/>
    </location>
</feature>
<dbReference type="PANTHER" id="PTHR43298">
    <property type="entry name" value="MULTIDRUG RESISTANCE PROTEIN NORM-RELATED"/>
    <property type="match status" value="1"/>
</dbReference>
<feature type="transmembrane region" description="Helical" evidence="10">
    <location>
        <begin position="99"/>
        <end position="124"/>
    </location>
</feature>
<dbReference type="PIRSF" id="PIRSF006603">
    <property type="entry name" value="DinF"/>
    <property type="match status" value="1"/>
</dbReference>
<feature type="transmembrane region" description="Helical" evidence="10">
    <location>
        <begin position="388"/>
        <end position="409"/>
    </location>
</feature>
<comment type="subcellular location">
    <subcellularLocation>
        <location evidence="1">Cell membrane</location>
        <topology evidence="1">Multi-pass membrane protein</topology>
    </subcellularLocation>
</comment>
<proteinExistence type="predicted"/>
<dbReference type="InterPro" id="IPR050222">
    <property type="entry name" value="MATE_MdtK"/>
</dbReference>
<dbReference type="NCBIfam" id="TIGR00797">
    <property type="entry name" value="matE"/>
    <property type="match status" value="1"/>
</dbReference>
<evidence type="ECO:0000313" key="11">
    <source>
        <dbReference type="EMBL" id="MDA3969095.1"/>
    </source>
</evidence>
<keyword evidence="5 10" id="KW-0812">Transmembrane</keyword>
<keyword evidence="12" id="KW-1185">Reference proteome</keyword>
<dbReference type="PANTHER" id="PTHR43298:SF2">
    <property type="entry name" value="FMN_FAD EXPORTER YEEO-RELATED"/>
    <property type="match status" value="1"/>
</dbReference>
<comment type="caution">
    <text evidence="11">The sequence shown here is derived from an EMBL/GenBank/DDBJ whole genome shotgun (WGS) entry which is preliminary data.</text>
</comment>
<dbReference type="Proteomes" id="UP001210261">
    <property type="component" value="Unassembled WGS sequence"/>
</dbReference>
<evidence type="ECO:0000256" key="4">
    <source>
        <dbReference type="ARBA" id="ARBA00022475"/>
    </source>
</evidence>
<keyword evidence="6 10" id="KW-1133">Transmembrane helix</keyword>
<keyword evidence="3" id="KW-0050">Antiport</keyword>
<name>A0ABT4VEG0_9HELI</name>
<reference evidence="11 12" key="1">
    <citation type="submission" date="2023-01" db="EMBL/GenBank/DDBJ databases">
        <title>Description of Helicobacter ibis sp. nov. isolated from faecal droppings of black-faced ibis (Theristicus melanopis).</title>
        <authorList>
            <person name="Lopez-Cantillo M."/>
            <person name="Vidal-Veuthey B."/>
            <person name="Mella A."/>
            <person name="De La Haba R."/>
            <person name="Collado L."/>
        </authorList>
    </citation>
    <scope>NUCLEOTIDE SEQUENCE [LARGE SCALE GENOMIC DNA]</scope>
    <source>
        <strain evidence="11 12">A82</strain>
    </source>
</reference>
<accession>A0ABT4VEG0</accession>
<feature type="transmembrane region" description="Helical" evidence="10">
    <location>
        <begin position="252"/>
        <end position="270"/>
    </location>
</feature>
<feature type="transmembrane region" description="Helical" evidence="10">
    <location>
        <begin position="57"/>
        <end position="78"/>
    </location>
</feature>
<keyword evidence="8 10" id="KW-0472">Membrane</keyword>
<feature type="transmembrane region" description="Helical" evidence="10">
    <location>
        <begin position="321"/>
        <end position="342"/>
    </location>
</feature>
<evidence type="ECO:0000256" key="3">
    <source>
        <dbReference type="ARBA" id="ARBA00022449"/>
    </source>
</evidence>
<protein>
    <recommendedName>
        <fullName evidence="9">Multidrug-efflux transporter</fullName>
    </recommendedName>
</protein>
<keyword evidence="7" id="KW-0406">Ion transport</keyword>
<evidence type="ECO:0000256" key="7">
    <source>
        <dbReference type="ARBA" id="ARBA00023065"/>
    </source>
</evidence>
<evidence type="ECO:0000256" key="5">
    <source>
        <dbReference type="ARBA" id="ARBA00022692"/>
    </source>
</evidence>
<feature type="transmembrane region" description="Helical" evidence="10">
    <location>
        <begin position="198"/>
        <end position="221"/>
    </location>
</feature>
<evidence type="ECO:0000256" key="9">
    <source>
        <dbReference type="ARBA" id="ARBA00031636"/>
    </source>
</evidence>
<evidence type="ECO:0000256" key="10">
    <source>
        <dbReference type="SAM" id="Phobius"/>
    </source>
</evidence>
<evidence type="ECO:0000256" key="8">
    <source>
        <dbReference type="ARBA" id="ARBA00023136"/>
    </source>
</evidence>
<organism evidence="11 12">
    <name type="scientific">Helicobacter ibis</name>
    <dbReference type="NCBI Taxonomy" id="2962633"/>
    <lineage>
        <taxon>Bacteria</taxon>
        <taxon>Pseudomonadati</taxon>
        <taxon>Campylobacterota</taxon>
        <taxon>Epsilonproteobacteria</taxon>
        <taxon>Campylobacterales</taxon>
        <taxon>Helicobacteraceae</taxon>
        <taxon>Helicobacter</taxon>
    </lineage>
</organism>
<evidence type="ECO:0000256" key="1">
    <source>
        <dbReference type="ARBA" id="ARBA00004651"/>
    </source>
</evidence>
<feature type="transmembrane region" description="Helical" evidence="10">
    <location>
        <begin position="167"/>
        <end position="192"/>
    </location>
</feature>
<feature type="transmembrane region" description="Helical" evidence="10">
    <location>
        <begin position="357"/>
        <end position="376"/>
    </location>
</feature>
<dbReference type="InterPro" id="IPR048279">
    <property type="entry name" value="MdtK-like"/>
</dbReference>
<feature type="transmembrane region" description="Helical" evidence="10">
    <location>
        <begin position="20"/>
        <end position="45"/>
    </location>
</feature>
<feature type="transmembrane region" description="Helical" evidence="10">
    <location>
        <begin position="415"/>
        <end position="437"/>
    </location>
</feature>
<dbReference type="RefSeq" id="WP_271021393.1">
    <property type="nucleotide sequence ID" value="NZ_JAQHXR010000002.1"/>
</dbReference>
<evidence type="ECO:0000313" key="12">
    <source>
        <dbReference type="Proteomes" id="UP001210261"/>
    </source>
</evidence>
<keyword evidence="2" id="KW-0813">Transport</keyword>
<feature type="transmembrane region" description="Helical" evidence="10">
    <location>
        <begin position="282"/>
        <end position="300"/>
    </location>
</feature>
<dbReference type="EMBL" id="JAQHXR010000002">
    <property type="protein sequence ID" value="MDA3969095.1"/>
    <property type="molecule type" value="Genomic_DNA"/>
</dbReference>
<evidence type="ECO:0000256" key="6">
    <source>
        <dbReference type="ARBA" id="ARBA00022989"/>
    </source>
</evidence>
<dbReference type="Pfam" id="PF01554">
    <property type="entry name" value="MatE"/>
    <property type="match status" value="2"/>
</dbReference>
<keyword evidence="4" id="KW-1003">Cell membrane</keyword>
<evidence type="ECO:0000256" key="2">
    <source>
        <dbReference type="ARBA" id="ARBA00022448"/>
    </source>
</evidence>